<gene>
    <name evidence="1" type="ORF">HMPREF3187_01099</name>
</gene>
<dbReference type="PATRIC" id="fig|87541.4.peg.1088"/>
<sequence length="329" mass="38728">MINEEVKERRSIMGAPIKLPNQGEAYARMSLNHYLSGEDEKAYDLMCRAKEEISSQELFQQTVLKLLCEMGLYETCAYLWDQMMMQKVDFQACDCLMNFFSNLTTLYPDLDEVDDEFYYEPLSEDLMACILGEEKKVEVKKNPQKVVSELEGKMNSPLSLTATGQSEIYQDLLNLPYELSRPYIIELVEKPTNHLIFQTDLLNILLTHNEKISLTLYDWRQEQHKISLSNLKPSDHQADFIKGKDFLLDYYEDEPFLVELLRDEWFLFYCAVFPFFDELNMTVEEVVKGLCQVAFKHGEVEDIRIRQIQWIHEQIFDDLEKDTHDTDSH</sequence>
<dbReference type="Proteomes" id="UP000070422">
    <property type="component" value="Unassembled WGS sequence"/>
</dbReference>
<dbReference type="STRING" id="87541.AWM71_00140"/>
<comment type="caution">
    <text evidence="1">The sequence shown here is derived from an EMBL/GenBank/DDBJ whole genome shotgun (WGS) entry which is preliminary data.</text>
</comment>
<accession>A0A133XYQ8</accession>
<protein>
    <submittedName>
        <fullName evidence="1">Uncharacterized protein</fullName>
    </submittedName>
</protein>
<proteinExistence type="predicted"/>
<name>A0A133XYQ8_9LACT</name>
<dbReference type="EMBL" id="LSCQ01000050">
    <property type="protein sequence ID" value="KXB36081.1"/>
    <property type="molecule type" value="Genomic_DNA"/>
</dbReference>
<evidence type="ECO:0000313" key="2">
    <source>
        <dbReference type="Proteomes" id="UP000070422"/>
    </source>
</evidence>
<evidence type="ECO:0000313" key="1">
    <source>
        <dbReference type="EMBL" id="KXB36081.1"/>
    </source>
</evidence>
<dbReference type="AlphaFoldDB" id="A0A133XYQ8"/>
<organism evidence="1 2">
    <name type="scientific">Aerococcus christensenii</name>
    <dbReference type="NCBI Taxonomy" id="87541"/>
    <lineage>
        <taxon>Bacteria</taxon>
        <taxon>Bacillati</taxon>
        <taxon>Bacillota</taxon>
        <taxon>Bacilli</taxon>
        <taxon>Lactobacillales</taxon>
        <taxon>Aerococcaceae</taxon>
        <taxon>Aerococcus</taxon>
    </lineage>
</organism>
<reference evidence="1 2" key="1">
    <citation type="submission" date="2016-01" db="EMBL/GenBank/DDBJ databases">
        <authorList>
            <person name="Oliw E.H."/>
        </authorList>
    </citation>
    <scope>NUCLEOTIDE SEQUENCE [LARGE SCALE GENOMIC DNA]</scope>
    <source>
        <strain evidence="1 2">KA00635</strain>
    </source>
</reference>